<sequence>MLKSTYSYPNQKNTSRACLLPPDTCSVSDMMRVNLFTKLDDCKVNKSKLIYDKCGKDLKCKIDDKTMNELKKCFKFEIDDKTKNELKENIKS</sequence>
<dbReference type="EMBL" id="CP157942">
    <property type="protein sequence ID" value="XBS67512.1"/>
    <property type="molecule type" value="Genomic_DNA"/>
</dbReference>
<name>A0AAU7Q446_9RICK</name>
<proteinExistence type="predicted"/>
<evidence type="ECO:0000313" key="1">
    <source>
        <dbReference type="EMBL" id="XBS67512.1"/>
    </source>
</evidence>
<reference evidence="1" key="1">
    <citation type="submission" date="2024-06" db="EMBL/GenBank/DDBJ databases">
        <authorList>
            <person name="Dussert Y."/>
            <person name="Peccoud J."/>
            <person name="Pigeault R."/>
        </authorList>
    </citation>
    <scope>NUCLEOTIDE SEQUENCE</scope>
    <source>
        <strain evidence="1">WArc</strain>
    </source>
</reference>
<dbReference type="RefSeq" id="WP_349968104.1">
    <property type="nucleotide sequence ID" value="NZ_CP157942.1"/>
</dbReference>
<protein>
    <submittedName>
        <fullName evidence="1">Uncharacterized protein</fullName>
    </submittedName>
</protein>
<accession>A0AAU7Q446</accession>
<gene>
    <name evidence="1" type="ORF">ABLO99_02340</name>
</gene>
<organism evidence="1">
    <name type="scientific">Wolbachia endosymbiont of Armadillidium arcangelii</name>
    <dbReference type="NCBI Taxonomy" id="3158571"/>
    <lineage>
        <taxon>Bacteria</taxon>
        <taxon>Pseudomonadati</taxon>
        <taxon>Pseudomonadota</taxon>
        <taxon>Alphaproteobacteria</taxon>
        <taxon>Rickettsiales</taxon>
        <taxon>Anaplasmataceae</taxon>
        <taxon>Wolbachieae</taxon>
        <taxon>Wolbachia</taxon>
    </lineage>
</organism>
<dbReference type="AlphaFoldDB" id="A0AAU7Q446"/>